<feature type="compositionally biased region" description="Basic and acidic residues" evidence="1">
    <location>
        <begin position="151"/>
        <end position="161"/>
    </location>
</feature>
<protein>
    <recommendedName>
        <fullName evidence="5">VanZ like family protein</fullName>
    </recommendedName>
</protein>
<dbReference type="AlphaFoldDB" id="A0A1I3IWE4"/>
<keyword evidence="2" id="KW-0472">Membrane</keyword>
<feature type="transmembrane region" description="Helical" evidence="2">
    <location>
        <begin position="25"/>
        <end position="49"/>
    </location>
</feature>
<name>A0A1I3IWE4_9RHOB</name>
<keyword evidence="4" id="KW-1185">Reference proteome</keyword>
<evidence type="ECO:0000313" key="3">
    <source>
        <dbReference type="EMBL" id="SFI52314.1"/>
    </source>
</evidence>
<keyword evidence="2" id="KW-0812">Transmembrane</keyword>
<evidence type="ECO:0000256" key="2">
    <source>
        <dbReference type="SAM" id="Phobius"/>
    </source>
</evidence>
<reference evidence="3 4" key="1">
    <citation type="submission" date="2016-10" db="EMBL/GenBank/DDBJ databases">
        <authorList>
            <person name="de Groot N.N."/>
        </authorList>
    </citation>
    <scope>NUCLEOTIDE SEQUENCE [LARGE SCALE GENOMIC DNA]</scope>
    <source>
        <strain evidence="3 4">CGMCC 1.11030</strain>
    </source>
</reference>
<sequence length="187" mass="18749">MSAAGHRVRGLHAPGGRRRARALRIAAWAAGGALAALSLAPASIVAPGVMTGGDRHVAAYAVAALLARLAWPRRGWTSAGALLGLALALEALQALSPGREPSLVDLAASAGGTALGALLAAGALAAAGAMSGRGRAARFGGDPWPTPADAPSRDLARRAAEDAEELPSPGGPPAARRSDDRRAWEER</sequence>
<evidence type="ECO:0000256" key="1">
    <source>
        <dbReference type="SAM" id="MobiDB-lite"/>
    </source>
</evidence>
<feature type="region of interest" description="Disordered" evidence="1">
    <location>
        <begin position="135"/>
        <end position="187"/>
    </location>
</feature>
<dbReference type="EMBL" id="FOQH01000007">
    <property type="protein sequence ID" value="SFI52314.1"/>
    <property type="molecule type" value="Genomic_DNA"/>
</dbReference>
<dbReference type="STRING" id="1114924.SAMN05216258_107256"/>
<evidence type="ECO:0000313" key="4">
    <source>
        <dbReference type="Proteomes" id="UP000199377"/>
    </source>
</evidence>
<organism evidence="3 4">
    <name type="scientific">Albimonas pacifica</name>
    <dbReference type="NCBI Taxonomy" id="1114924"/>
    <lineage>
        <taxon>Bacteria</taxon>
        <taxon>Pseudomonadati</taxon>
        <taxon>Pseudomonadota</taxon>
        <taxon>Alphaproteobacteria</taxon>
        <taxon>Rhodobacterales</taxon>
        <taxon>Paracoccaceae</taxon>
        <taxon>Albimonas</taxon>
    </lineage>
</organism>
<dbReference type="Proteomes" id="UP000199377">
    <property type="component" value="Unassembled WGS sequence"/>
</dbReference>
<evidence type="ECO:0008006" key="5">
    <source>
        <dbReference type="Google" id="ProtNLM"/>
    </source>
</evidence>
<dbReference type="RefSeq" id="WP_092861327.1">
    <property type="nucleotide sequence ID" value="NZ_FOQH01000007.1"/>
</dbReference>
<feature type="compositionally biased region" description="Basic and acidic residues" evidence="1">
    <location>
        <begin position="176"/>
        <end position="187"/>
    </location>
</feature>
<accession>A0A1I3IWE4</accession>
<feature type="transmembrane region" description="Helical" evidence="2">
    <location>
        <begin position="107"/>
        <end position="129"/>
    </location>
</feature>
<keyword evidence="2" id="KW-1133">Transmembrane helix</keyword>
<proteinExistence type="predicted"/>
<gene>
    <name evidence="3" type="ORF">SAMN05216258_107256</name>
</gene>